<dbReference type="eggNOG" id="COG0477">
    <property type="taxonomic scope" value="Bacteria"/>
</dbReference>
<protein>
    <submittedName>
        <fullName evidence="9">Major Facilitator Superfamily transporter</fullName>
    </submittedName>
</protein>
<dbReference type="PANTHER" id="PTHR43266:SF2">
    <property type="entry name" value="MAJOR FACILITATOR SUPERFAMILY (MFS) PROFILE DOMAIN-CONTAINING PROTEIN"/>
    <property type="match status" value="1"/>
</dbReference>
<feature type="transmembrane region" description="Helical" evidence="7">
    <location>
        <begin position="38"/>
        <end position="58"/>
    </location>
</feature>
<dbReference type="STRING" id="717605.Theco_3642"/>
<dbReference type="RefSeq" id="WP_015256387.1">
    <property type="nucleotide sequence ID" value="NC_019897.1"/>
</dbReference>
<organism evidence="9 10">
    <name type="scientific">Thermobacillus composti (strain DSM 18247 / JCM 13945 / KWC4)</name>
    <dbReference type="NCBI Taxonomy" id="717605"/>
    <lineage>
        <taxon>Bacteria</taxon>
        <taxon>Bacillati</taxon>
        <taxon>Bacillota</taxon>
        <taxon>Bacilli</taxon>
        <taxon>Bacillales</taxon>
        <taxon>Paenibacillaceae</taxon>
        <taxon>Thermobacillus</taxon>
    </lineage>
</organism>
<reference evidence="10" key="1">
    <citation type="submission" date="2012-01" db="EMBL/GenBank/DDBJ databases">
        <title>Complete sequence of chromosome of Thermobacillus composti KWC4.</title>
        <authorList>
            <person name="Lucas S."/>
            <person name="Han J."/>
            <person name="Lapidus A."/>
            <person name="Cheng J.-F."/>
            <person name="Goodwin L."/>
            <person name="Pitluck S."/>
            <person name="Peters L."/>
            <person name="Ovchinnikova G."/>
            <person name="Teshima H."/>
            <person name="Detter J.C."/>
            <person name="Han C."/>
            <person name="Tapia R."/>
            <person name="Land M."/>
            <person name="Hauser L."/>
            <person name="Kyrpides N."/>
            <person name="Ivanova N."/>
            <person name="Pagani I."/>
            <person name="Anderson I."/>
            <person name="Woyke T."/>
        </authorList>
    </citation>
    <scope>NUCLEOTIDE SEQUENCE [LARGE SCALE GENOMIC DNA]</scope>
    <source>
        <strain evidence="10">DSM 18247 / JCM 13945 / KWC4</strain>
    </source>
</reference>
<feature type="transmembrane region" description="Helical" evidence="7">
    <location>
        <begin position="277"/>
        <end position="295"/>
    </location>
</feature>
<evidence type="ECO:0000256" key="7">
    <source>
        <dbReference type="SAM" id="Phobius"/>
    </source>
</evidence>
<proteinExistence type="predicted"/>
<evidence type="ECO:0000256" key="1">
    <source>
        <dbReference type="ARBA" id="ARBA00004651"/>
    </source>
</evidence>
<dbReference type="SUPFAM" id="SSF103473">
    <property type="entry name" value="MFS general substrate transporter"/>
    <property type="match status" value="1"/>
</dbReference>
<keyword evidence="6 7" id="KW-0472">Membrane</keyword>
<evidence type="ECO:0000313" key="9">
    <source>
        <dbReference type="EMBL" id="AGA59665.1"/>
    </source>
</evidence>
<dbReference type="InterPro" id="IPR011701">
    <property type="entry name" value="MFS"/>
</dbReference>
<dbReference type="HOGENOM" id="CLU_034180_16_0_9"/>
<dbReference type="KEGG" id="tco:Theco_3642"/>
<feature type="transmembrane region" description="Helical" evidence="7">
    <location>
        <begin position="7"/>
        <end position="32"/>
    </location>
</feature>
<keyword evidence="4 7" id="KW-0812">Transmembrane</keyword>
<feature type="transmembrane region" description="Helical" evidence="7">
    <location>
        <begin position="216"/>
        <end position="237"/>
    </location>
</feature>
<name>L0EK73_THECK</name>
<evidence type="ECO:0000256" key="4">
    <source>
        <dbReference type="ARBA" id="ARBA00022692"/>
    </source>
</evidence>
<dbReference type="Pfam" id="PF07690">
    <property type="entry name" value="MFS_1"/>
    <property type="match status" value="1"/>
</dbReference>
<keyword evidence="10" id="KW-1185">Reference proteome</keyword>
<evidence type="ECO:0000256" key="5">
    <source>
        <dbReference type="ARBA" id="ARBA00022989"/>
    </source>
</evidence>
<keyword evidence="2" id="KW-0813">Transport</keyword>
<feature type="transmembrane region" description="Helical" evidence="7">
    <location>
        <begin position="338"/>
        <end position="357"/>
    </location>
</feature>
<feature type="transmembrane region" description="Helical" evidence="7">
    <location>
        <begin position="391"/>
        <end position="409"/>
    </location>
</feature>
<evidence type="ECO:0000313" key="10">
    <source>
        <dbReference type="Proteomes" id="UP000010795"/>
    </source>
</evidence>
<keyword evidence="3" id="KW-1003">Cell membrane</keyword>
<dbReference type="GO" id="GO:0022857">
    <property type="term" value="F:transmembrane transporter activity"/>
    <property type="evidence" value="ECO:0007669"/>
    <property type="project" value="InterPro"/>
</dbReference>
<dbReference type="GO" id="GO:0005886">
    <property type="term" value="C:plasma membrane"/>
    <property type="evidence" value="ECO:0007669"/>
    <property type="project" value="UniProtKB-SubCell"/>
</dbReference>
<feature type="transmembrane region" description="Helical" evidence="7">
    <location>
        <begin position="301"/>
        <end position="326"/>
    </location>
</feature>
<comment type="subcellular location">
    <subcellularLocation>
        <location evidence="1">Cell membrane</location>
        <topology evidence="1">Multi-pass membrane protein</topology>
    </subcellularLocation>
</comment>
<dbReference type="InterPro" id="IPR020846">
    <property type="entry name" value="MFS_dom"/>
</dbReference>
<feature type="transmembrane region" description="Helical" evidence="7">
    <location>
        <begin position="160"/>
        <end position="183"/>
    </location>
</feature>
<evidence type="ECO:0000256" key="6">
    <source>
        <dbReference type="ARBA" id="ARBA00023136"/>
    </source>
</evidence>
<feature type="transmembrane region" description="Helical" evidence="7">
    <location>
        <begin position="70"/>
        <end position="92"/>
    </location>
</feature>
<dbReference type="PANTHER" id="PTHR43266">
    <property type="entry name" value="MACROLIDE-EFFLUX PROTEIN"/>
    <property type="match status" value="1"/>
</dbReference>
<dbReference type="OrthoDB" id="9775268at2"/>
<evidence type="ECO:0000256" key="2">
    <source>
        <dbReference type="ARBA" id="ARBA00022448"/>
    </source>
</evidence>
<dbReference type="InterPro" id="IPR036259">
    <property type="entry name" value="MFS_trans_sf"/>
</dbReference>
<evidence type="ECO:0000256" key="3">
    <source>
        <dbReference type="ARBA" id="ARBA00022475"/>
    </source>
</evidence>
<sequence length="437" mass="46047">MDFRKFLIVWAGQLLSMVGSGLTGFALGVHAYVRTGMATHAALVTLSSFLPSILLRPIGGILADRFDRRLMMIIGDIGSAAGVAFILIFMTAGEPGLWPVYAGATVSSVFVGIQSPAYKASATDLLTGEQYSKGSGLVQLAESARFLLSPFLAGWMLHQFGIATVLAIDIATYMTAVLTVFLIRKRMKPARAADEGGRWLAELRDGWQAVTVNRGVFLLILMISLVTLFLGFLETLIGPMVLSFSDARTLGTIQTLCALGMLASSLLLGIFSVGRRYADILAAGLFIAGIAFSLIGTTTNVYFITASGFLFLAAMPFVNMSCDVMIRSNIPNEIQGRAWGIIGILSQLGFIAAYATAGPLADYVFNPLLEDGGPLAPTVGRLIGTGPGRGIGFMFVICGLLTAASALVLSRIRSIRALSANVASGPGAENGRAGEPA</sequence>
<dbReference type="CDD" id="cd06173">
    <property type="entry name" value="MFS_MefA_like"/>
    <property type="match status" value="1"/>
</dbReference>
<accession>L0EK73</accession>
<dbReference type="Gene3D" id="1.20.1250.20">
    <property type="entry name" value="MFS general substrate transporter like domains"/>
    <property type="match status" value="1"/>
</dbReference>
<feature type="transmembrane region" description="Helical" evidence="7">
    <location>
        <begin position="249"/>
        <end position="270"/>
    </location>
</feature>
<dbReference type="PROSITE" id="PS50850">
    <property type="entry name" value="MFS"/>
    <property type="match status" value="1"/>
</dbReference>
<keyword evidence="5 7" id="KW-1133">Transmembrane helix</keyword>
<feature type="domain" description="Major facilitator superfamily (MFS) profile" evidence="8">
    <location>
        <begin position="1"/>
        <end position="188"/>
    </location>
</feature>
<evidence type="ECO:0000259" key="8">
    <source>
        <dbReference type="PROSITE" id="PS50850"/>
    </source>
</evidence>
<dbReference type="EMBL" id="CP003255">
    <property type="protein sequence ID" value="AGA59665.1"/>
    <property type="molecule type" value="Genomic_DNA"/>
</dbReference>
<dbReference type="AlphaFoldDB" id="L0EK73"/>
<dbReference type="Proteomes" id="UP000010795">
    <property type="component" value="Chromosome"/>
</dbReference>
<gene>
    <name evidence="9" type="ordered locus">Theco_3642</name>
</gene>